<reference evidence="3" key="1">
    <citation type="submission" date="2019-04" db="EMBL/GenBank/DDBJ databases">
        <title>Sequencing of skin fungus with MAO and IRED activity.</title>
        <authorList>
            <person name="Marsaioli A.J."/>
            <person name="Bonatto J.M.C."/>
            <person name="Reis Junior O."/>
        </authorList>
    </citation>
    <scope>NUCLEOTIDE SEQUENCE</scope>
    <source>
        <strain evidence="3">28M1</strain>
    </source>
</reference>
<dbReference type="InterPro" id="IPR055781">
    <property type="entry name" value="DUF7357"/>
</dbReference>
<gene>
    <name evidence="3" type="ORF">E8E12_002066</name>
</gene>
<evidence type="ECO:0000259" key="2">
    <source>
        <dbReference type="Pfam" id="PF24054"/>
    </source>
</evidence>
<evidence type="ECO:0000313" key="3">
    <source>
        <dbReference type="EMBL" id="KAF3032643.1"/>
    </source>
</evidence>
<feature type="region of interest" description="Disordered" evidence="1">
    <location>
        <begin position="112"/>
        <end position="147"/>
    </location>
</feature>
<evidence type="ECO:0000313" key="4">
    <source>
        <dbReference type="Proteomes" id="UP000758155"/>
    </source>
</evidence>
<sequence>MRLRLTIQRNGLPAANILWAVPDTNSAAAYTVTRLLEDVNLIVPLEAEHWGLEHYVVEVAGFECLHFMPVAQCLKEDDHVSIRPLMRAEIRARTLTGRHQISDGGQHLVDGVPFGRPYLRQPNRPAVRIPPRKRQRLEEITDEDPDQQLRELQEEVDAFEPLLRADQGALVAATPARKSKGPEQTVRFKQPEVEMDLDDDADEDEDEDDDFAPGEESDDVGSESDSDSDSDSETDSSDASDTSDSDSSSDDSSSDSDSDSDSDAEPEVRSSKKPVPKVNVPPEPTHANTSPPGEGKKETQSRNARRTKTNRLNHLKKAGKIDKDANLKDLERYEDELRQQQNGESEPAHPFSQPTAKRKRLEPEEQEQVIVDEAAELQRRKQEMIAKFGQESDAAMDEPASDKVDQAAPTPQQDSKSPDATTEKISERKRLRPDVSAIGRMLARQTKNLVKKPAKAKEPTPEPESSTDPDFWKSRINLSAFECWEEEYELTAPPFPFKQHWDPIGKVMRDAAKARKGKGNKGRKTPVEELPEENQEDPGEKIFLDYDDDPDANPDVQIHAAIEDQLQQDMATASQEQAEDDLPPLPEDLSTLPDLTSADIKAGALIVCKFFGVNPVTVTPEISGFKTAIVETEGDSGAGAGTIRLRIAARDLPRKEKKFNSKGERIYDAKDGFFVDDEEEEGLWSGMFGELLEGKLLRAA</sequence>
<dbReference type="OrthoDB" id="5368821at2759"/>
<feature type="region of interest" description="Disordered" evidence="1">
    <location>
        <begin position="172"/>
        <end position="472"/>
    </location>
</feature>
<protein>
    <recommendedName>
        <fullName evidence="2">DUF7357 domain-containing protein</fullName>
    </recommendedName>
</protein>
<name>A0A9P4WHQ4_9PLEO</name>
<keyword evidence="4" id="KW-1185">Reference proteome</keyword>
<accession>A0A9P4WHQ4</accession>
<feature type="compositionally biased region" description="Basic and acidic residues" evidence="1">
    <location>
        <begin position="319"/>
        <end position="338"/>
    </location>
</feature>
<organism evidence="3 4">
    <name type="scientific">Didymella heteroderae</name>
    <dbReference type="NCBI Taxonomy" id="1769908"/>
    <lineage>
        <taxon>Eukaryota</taxon>
        <taxon>Fungi</taxon>
        <taxon>Dikarya</taxon>
        <taxon>Ascomycota</taxon>
        <taxon>Pezizomycotina</taxon>
        <taxon>Dothideomycetes</taxon>
        <taxon>Pleosporomycetidae</taxon>
        <taxon>Pleosporales</taxon>
        <taxon>Pleosporineae</taxon>
        <taxon>Didymellaceae</taxon>
        <taxon>Didymella</taxon>
    </lineage>
</organism>
<evidence type="ECO:0000256" key="1">
    <source>
        <dbReference type="SAM" id="MobiDB-lite"/>
    </source>
</evidence>
<comment type="caution">
    <text evidence="3">The sequence shown here is derived from an EMBL/GenBank/DDBJ whole genome shotgun (WGS) entry which is preliminary data.</text>
</comment>
<dbReference type="Proteomes" id="UP000758155">
    <property type="component" value="Unassembled WGS sequence"/>
</dbReference>
<dbReference type="AlphaFoldDB" id="A0A9P4WHQ4"/>
<feature type="domain" description="DUF7357" evidence="2">
    <location>
        <begin position="1"/>
        <end position="132"/>
    </location>
</feature>
<feature type="compositionally biased region" description="Polar residues" evidence="1">
    <location>
        <begin position="409"/>
        <end position="420"/>
    </location>
</feature>
<feature type="compositionally biased region" description="Basic residues" evidence="1">
    <location>
        <begin position="303"/>
        <end position="318"/>
    </location>
</feature>
<dbReference type="EMBL" id="SWKV01000095">
    <property type="protein sequence ID" value="KAF3032643.1"/>
    <property type="molecule type" value="Genomic_DNA"/>
</dbReference>
<feature type="compositionally biased region" description="Basic residues" evidence="1">
    <location>
        <begin position="514"/>
        <end position="524"/>
    </location>
</feature>
<proteinExistence type="predicted"/>
<dbReference type="Pfam" id="PF24054">
    <property type="entry name" value="DUF7357"/>
    <property type="match status" value="1"/>
</dbReference>
<feature type="compositionally biased region" description="Acidic residues" evidence="1">
    <location>
        <begin position="193"/>
        <end position="265"/>
    </location>
</feature>
<feature type="region of interest" description="Disordered" evidence="1">
    <location>
        <begin position="510"/>
        <end position="541"/>
    </location>
</feature>